<protein>
    <recommendedName>
        <fullName evidence="2">histidine kinase</fullName>
        <ecNumber evidence="2">2.7.13.3</ecNumber>
    </recommendedName>
</protein>
<dbReference type="CDD" id="cd16922">
    <property type="entry name" value="HATPase_EvgS-ArcB-TorS-like"/>
    <property type="match status" value="1"/>
</dbReference>
<keyword evidence="8" id="KW-0902">Two-component regulatory system</keyword>
<keyword evidence="5" id="KW-0547">Nucleotide-binding</keyword>
<evidence type="ECO:0000259" key="12">
    <source>
        <dbReference type="PROSITE" id="PS50109"/>
    </source>
</evidence>
<dbReference type="InterPro" id="IPR005467">
    <property type="entry name" value="His_kinase_dom"/>
</dbReference>
<feature type="modified residue" description="4-aspartylphosphate" evidence="9">
    <location>
        <position position="1162"/>
    </location>
</feature>
<keyword evidence="10" id="KW-0175">Coiled coil</keyword>
<dbReference type="CDD" id="cd17546">
    <property type="entry name" value="REC_hyHK_CKI1_RcsC-like"/>
    <property type="match status" value="1"/>
</dbReference>
<evidence type="ECO:0000256" key="10">
    <source>
        <dbReference type="SAM" id="Coils"/>
    </source>
</evidence>
<dbReference type="PRINTS" id="PR00344">
    <property type="entry name" value="BCTRLSENSOR"/>
</dbReference>
<dbReference type="InterPro" id="IPR003594">
    <property type="entry name" value="HATPase_dom"/>
</dbReference>
<feature type="domain" description="Response regulatory" evidence="13">
    <location>
        <begin position="844"/>
        <end position="957"/>
    </location>
</feature>
<evidence type="ECO:0000256" key="6">
    <source>
        <dbReference type="ARBA" id="ARBA00022777"/>
    </source>
</evidence>
<dbReference type="InterPro" id="IPR003661">
    <property type="entry name" value="HisK_dim/P_dom"/>
</dbReference>
<dbReference type="Gene3D" id="3.40.50.2300">
    <property type="match status" value="3"/>
</dbReference>
<dbReference type="SUPFAM" id="SSF52172">
    <property type="entry name" value="CheY-like"/>
    <property type="match status" value="3"/>
</dbReference>
<dbReference type="Proteomes" id="UP001652445">
    <property type="component" value="Unassembled WGS sequence"/>
</dbReference>
<dbReference type="SMART" id="SM00065">
    <property type="entry name" value="GAF"/>
    <property type="match status" value="1"/>
</dbReference>
<dbReference type="Pfam" id="PF00512">
    <property type="entry name" value="HisKA"/>
    <property type="match status" value="1"/>
</dbReference>
<dbReference type="Pfam" id="PF13185">
    <property type="entry name" value="GAF_2"/>
    <property type="match status" value="1"/>
</dbReference>
<keyword evidence="11" id="KW-0812">Transmembrane</keyword>
<dbReference type="InterPro" id="IPR047347">
    <property type="entry name" value="YvaQ-like_sensor"/>
</dbReference>
<organism evidence="14 15">
    <name type="scientific">Paenibacillus baimaensis</name>
    <dbReference type="NCBI Taxonomy" id="2982185"/>
    <lineage>
        <taxon>Bacteria</taxon>
        <taxon>Bacillati</taxon>
        <taxon>Bacillota</taxon>
        <taxon>Bacilli</taxon>
        <taxon>Bacillales</taxon>
        <taxon>Paenibacillaceae</taxon>
        <taxon>Paenibacillus</taxon>
    </lineage>
</organism>
<dbReference type="InterPro" id="IPR004358">
    <property type="entry name" value="Sig_transdc_His_kin-like_C"/>
</dbReference>
<proteinExistence type="predicted"/>
<feature type="modified residue" description="4-aspartylphosphate" evidence="9">
    <location>
        <position position="1015"/>
    </location>
</feature>
<dbReference type="SMART" id="SM00387">
    <property type="entry name" value="HATPase_c"/>
    <property type="match status" value="1"/>
</dbReference>
<feature type="coiled-coil region" evidence="10">
    <location>
        <begin position="448"/>
        <end position="534"/>
    </location>
</feature>
<accession>A0ABT2USZ1</accession>
<dbReference type="CDD" id="cd00082">
    <property type="entry name" value="HisKA"/>
    <property type="match status" value="1"/>
</dbReference>
<evidence type="ECO:0000259" key="13">
    <source>
        <dbReference type="PROSITE" id="PS50110"/>
    </source>
</evidence>
<comment type="caution">
    <text evidence="14">The sequence shown here is derived from an EMBL/GenBank/DDBJ whole genome shotgun (WGS) entry which is preliminary data.</text>
</comment>
<dbReference type="SUPFAM" id="SSF55874">
    <property type="entry name" value="ATPase domain of HSP90 chaperone/DNA topoisomerase II/histidine kinase"/>
    <property type="match status" value="1"/>
</dbReference>
<name>A0ABT2USZ1_9BACL</name>
<dbReference type="SUPFAM" id="SSF47384">
    <property type="entry name" value="Homodimeric domain of signal transducing histidine kinase"/>
    <property type="match status" value="1"/>
</dbReference>
<feature type="domain" description="Response regulatory" evidence="13">
    <location>
        <begin position="1112"/>
        <end position="1229"/>
    </location>
</feature>
<dbReference type="SMART" id="SM00388">
    <property type="entry name" value="HisKA"/>
    <property type="match status" value="1"/>
</dbReference>
<evidence type="ECO:0000313" key="14">
    <source>
        <dbReference type="EMBL" id="MCU6796932.1"/>
    </source>
</evidence>
<comment type="catalytic activity">
    <reaction evidence="1">
        <text>ATP + protein L-histidine = ADP + protein N-phospho-L-histidine.</text>
        <dbReference type="EC" id="2.7.13.3"/>
    </reaction>
</comment>
<dbReference type="InterPro" id="IPR024478">
    <property type="entry name" value="HlyB_4HB_MCP"/>
</dbReference>
<keyword evidence="4" id="KW-0808">Transferase</keyword>
<dbReference type="EC" id="2.7.13.3" evidence="2"/>
<evidence type="ECO:0000256" key="7">
    <source>
        <dbReference type="ARBA" id="ARBA00022840"/>
    </source>
</evidence>
<keyword evidence="3 9" id="KW-0597">Phosphoprotein</keyword>
<feature type="domain" description="Response regulatory" evidence="13">
    <location>
        <begin position="966"/>
        <end position="1082"/>
    </location>
</feature>
<dbReference type="SUPFAM" id="SSF55781">
    <property type="entry name" value="GAF domain-like"/>
    <property type="match status" value="1"/>
</dbReference>
<feature type="domain" description="Histidine kinase" evidence="12">
    <location>
        <begin position="548"/>
        <end position="770"/>
    </location>
</feature>
<dbReference type="InterPro" id="IPR029016">
    <property type="entry name" value="GAF-like_dom_sf"/>
</dbReference>
<dbReference type="PROSITE" id="PS50109">
    <property type="entry name" value="HIS_KIN"/>
    <property type="match status" value="1"/>
</dbReference>
<dbReference type="Gene3D" id="3.30.450.40">
    <property type="match status" value="1"/>
</dbReference>
<evidence type="ECO:0000256" key="5">
    <source>
        <dbReference type="ARBA" id="ARBA00022741"/>
    </source>
</evidence>
<keyword evidence="7" id="KW-0067">ATP-binding</keyword>
<sequence length="1231" mass="138366">MKIKTKLFLGFGILMLLMFALAGIGINRLTTLDKSMNEIFSNRYAKVQIASTLRNDTAELAKYLDNLLLNEDQGSNAKILEAIRTSTQKVNTSMEQIQNLFKGPNEQQLAMDMMKKGKQFLDYKNDTVNLARANKKEQANSLRSEDGLTYQQEFLDSIAAASLYQNDALIQAMESAQEESRKTYMYTGMLTIVSLLLSVAIMFWIVLGITRGLGMLSGIISNFGNGGGSSGSYRVAVKTTDEFGEIAHIFNTITDDLEGTTHNERTLSKLNADRAWLQTNIAEVSTQLQDTQRLEEASEKFIDALCRIIGAQSGAMYIVEQEGSERNIVLKGTYAMPEHPTVKHVQPGQGLIGQAVKNGQSITISDVPPDYIKISSAFGTIPTVSLAVRPVTHTDQVIAVYEIAAVKPWSELELQLLDHLNEIAAITIHRIKGQLRVEELLRISQMLTDELQNQSMELLTQQEELQASNCKLEQQTEALQMSEKQLQQQQRDLEHSNDELRKKTGLLEEQIQETEEINRQIEHARDTLEKQARELAFASKYKSEFMANMSHELRTPLNSLLILSQLLKENKEGNLTNRQVEYAETILSSGTDLLRLIDDVLDLAKVESGRMDIQYDNILVCDVKESLMKAFMPISRKKNVKFQFEVDKHTPKHMFTDSMRLLQILKNLLSNAFKFTNEGSVSVHIAPVEKDPSILAFSVTDTGIGIPSEKSRMIFEAFQQADGTTSRKYGGTGLGLSISKQLANLLGGTIELDSTEGQGSVFTLYVPHHAIPSDEIGNREIAAAAELEAFFTEPRQAASPDPVIALTLPLPAQEQLTSHKEQLAQTTDSLLLDDRDSIGGDDRVLLLVEDDVHFVSILADMARERSFKVLIALDGESGLRLAKQYKPDAILLDIQLPIIDGWSILVQLKNDTEMRHIPVHVISVVDEVQQGLAMGAIAYLQKPSGKDRLEEAFAQIEAFLEKGPRKLLIVSKDSVQRHNMMELIGHDDVHIVAADGGQEAWQCLQRESFDCMVIDMGPDDLKEFELLDQIKSAAELRGLPIVIYTHQVWEQKEKLRLKKYAESIIIKDVRSPERLLDETSLFLHRVEDNLPEEKRQILRKLHSKEEMFTGKKVLLVDDDIRNVFALSNLLEGFDMIVNFAETGKQALDRLRTDSDYDIVLMDIMMPEMDGYEAMRQIRKQPGFEQLPIIALTAKAMKDDREKCIQAGASDYITKPIHTEQLLSLIRVWLCQ</sequence>
<dbReference type="CDD" id="cd00156">
    <property type="entry name" value="REC"/>
    <property type="match status" value="1"/>
</dbReference>
<dbReference type="InterPro" id="IPR036097">
    <property type="entry name" value="HisK_dim/P_sf"/>
</dbReference>
<dbReference type="InterPro" id="IPR003018">
    <property type="entry name" value="GAF"/>
</dbReference>
<dbReference type="PROSITE" id="PS50110">
    <property type="entry name" value="RESPONSE_REGULATORY"/>
    <property type="match status" value="3"/>
</dbReference>
<evidence type="ECO:0000256" key="8">
    <source>
        <dbReference type="ARBA" id="ARBA00023012"/>
    </source>
</evidence>
<reference evidence="14 15" key="1">
    <citation type="submission" date="2022-09" db="EMBL/GenBank/DDBJ databases">
        <authorList>
            <person name="Han X.L."/>
            <person name="Wang Q."/>
            <person name="Lu T."/>
        </authorList>
    </citation>
    <scope>NUCLEOTIDE SEQUENCE [LARGE SCALE GENOMIC DNA]</scope>
    <source>
        <strain evidence="14 15">WQ 127069</strain>
    </source>
</reference>
<dbReference type="Pfam" id="PF02518">
    <property type="entry name" value="HATPase_c"/>
    <property type="match status" value="1"/>
</dbReference>
<dbReference type="Pfam" id="PF12729">
    <property type="entry name" value="4HB_MCP_1"/>
    <property type="match status" value="1"/>
</dbReference>
<keyword evidence="15" id="KW-1185">Reference proteome</keyword>
<evidence type="ECO:0000313" key="15">
    <source>
        <dbReference type="Proteomes" id="UP001652445"/>
    </source>
</evidence>
<evidence type="ECO:0000256" key="4">
    <source>
        <dbReference type="ARBA" id="ARBA00022679"/>
    </source>
</evidence>
<dbReference type="EMBL" id="JAOQIO010000110">
    <property type="protein sequence ID" value="MCU6796932.1"/>
    <property type="molecule type" value="Genomic_DNA"/>
</dbReference>
<dbReference type="Pfam" id="PF00072">
    <property type="entry name" value="Response_reg"/>
    <property type="match status" value="3"/>
</dbReference>
<dbReference type="InterPro" id="IPR001789">
    <property type="entry name" value="Sig_transdc_resp-reg_receiver"/>
</dbReference>
<keyword evidence="11" id="KW-1133">Transmembrane helix</keyword>
<evidence type="ECO:0000256" key="2">
    <source>
        <dbReference type="ARBA" id="ARBA00012438"/>
    </source>
</evidence>
<evidence type="ECO:0000256" key="11">
    <source>
        <dbReference type="SAM" id="Phobius"/>
    </source>
</evidence>
<evidence type="ECO:0000256" key="9">
    <source>
        <dbReference type="PROSITE-ProRule" id="PRU00169"/>
    </source>
</evidence>
<dbReference type="CDD" id="cd19411">
    <property type="entry name" value="MCP2201-like_sensor"/>
    <property type="match status" value="1"/>
</dbReference>
<dbReference type="SMART" id="SM00448">
    <property type="entry name" value="REC"/>
    <property type="match status" value="3"/>
</dbReference>
<dbReference type="InterPro" id="IPR036890">
    <property type="entry name" value="HATPase_C_sf"/>
</dbReference>
<evidence type="ECO:0000256" key="3">
    <source>
        <dbReference type="ARBA" id="ARBA00022553"/>
    </source>
</evidence>
<keyword evidence="6" id="KW-0418">Kinase</keyword>
<dbReference type="InterPro" id="IPR011006">
    <property type="entry name" value="CheY-like_superfamily"/>
</dbReference>
<feature type="transmembrane region" description="Helical" evidence="11">
    <location>
        <begin position="184"/>
        <end position="207"/>
    </location>
</feature>
<dbReference type="Gene3D" id="3.30.565.10">
    <property type="entry name" value="Histidine kinase-like ATPase, C-terminal domain"/>
    <property type="match status" value="1"/>
</dbReference>
<dbReference type="Gene3D" id="1.10.287.130">
    <property type="match status" value="1"/>
</dbReference>
<evidence type="ECO:0000256" key="1">
    <source>
        <dbReference type="ARBA" id="ARBA00000085"/>
    </source>
</evidence>
<feature type="modified residue" description="4-aspartylphosphate" evidence="9">
    <location>
        <position position="893"/>
    </location>
</feature>
<dbReference type="PANTHER" id="PTHR45339:SF1">
    <property type="entry name" value="HYBRID SIGNAL TRANSDUCTION HISTIDINE KINASE J"/>
    <property type="match status" value="1"/>
</dbReference>
<dbReference type="Gene3D" id="6.10.340.10">
    <property type="match status" value="1"/>
</dbReference>
<dbReference type="PANTHER" id="PTHR45339">
    <property type="entry name" value="HYBRID SIGNAL TRANSDUCTION HISTIDINE KINASE J"/>
    <property type="match status" value="1"/>
</dbReference>
<keyword evidence="11" id="KW-0472">Membrane</keyword>
<gene>
    <name evidence="14" type="ORF">OB236_32875</name>
</gene>